<evidence type="ECO:0000313" key="4">
    <source>
        <dbReference type="Proteomes" id="UP000468638"/>
    </source>
</evidence>
<dbReference type="InterPro" id="IPR018187">
    <property type="entry name" value="Asp/Glu_racemase_AS_1"/>
</dbReference>
<sequence length="236" mass="26529">MKKIVGVLGGMGPMATIDLLQKIIIENNAKTDEEQIHMIADFNPHIPSRMKAIMNEGESPLPEITKMIKRLEASGEVDLFIMPCNTAHYWIEDLRSVTSVPILNMIDITAKHLSINKLNTENFLLLSTKGTVNKKLYENSFLRYGLRLLVPTNDEQDIVEECILKVKAGQISVNPFLKKMESIMLKYMECKGVTSIIGGCTEIPLLFPYLTNKVNKIDPTLLLAKHVVECMSTPNQ</sequence>
<comment type="caution">
    <text evidence="3">The sequence shown here is derived from an EMBL/GenBank/DDBJ whole genome shotgun (WGS) entry which is preliminary data.</text>
</comment>
<protein>
    <submittedName>
        <fullName evidence="3">Amino acid racemase</fullName>
        <ecNumber evidence="3">5.1.1.-</ecNumber>
    </submittedName>
</protein>
<proteinExistence type="inferred from homology"/>
<dbReference type="InterPro" id="IPR001920">
    <property type="entry name" value="Asp/Glu_race"/>
</dbReference>
<evidence type="ECO:0000256" key="2">
    <source>
        <dbReference type="ARBA" id="ARBA00023235"/>
    </source>
</evidence>
<dbReference type="NCBIfam" id="TIGR00035">
    <property type="entry name" value="asp_race"/>
    <property type="match status" value="1"/>
</dbReference>
<dbReference type="RefSeq" id="WP_160910076.1">
    <property type="nucleotide sequence ID" value="NZ_WMEQ01000015.1"/>
</dbReference>
<dbReference type="PANTHER" id="PTHR21198:SF7">
    <property type="entry name" value="ASPARTATE-GLUTAMATE RACEMASE FAMILY"/>
    <property type="match status" value="1"/>
</dbReference>
<dbReference type="OrthoDB" id="9803739at2"/>
<dbReference type="Pfam" id="PF01177">
    <property type="entry name" value="Asp_Glu_race"/>
    <property type="match status" value="1"/>
</dbReference>
<dbReference type="InterPro" id="IPR004380">
    <property type="entry name" value="Asp_race"/>
</dbReference>
<dbReference type="AlphaFoldDB" id="A0A6I5A4N7"/>
<gene>
    <name evidence="3" type="ORF">GLW05_16955</name>
</gene>
<dbReference type="PROSITE" id="PS00924">
    <property type="entry name" value="ASP_GLU_RACEMASE_2"/>
    <property type="match status" value="1"/>
</dbReference>
<dbReference type="EC" id="5.1.1.-" evidence="3"/>
<evidence type="ECO:0000256" key="1">
    <source>
        <dbReference type="ARBA" id="ARBA00007847"/>
    </source>
</evidence>
<reference evidence="3 4" key="1">
    <citation type="submission" date="2019-11" db="EMBL/GenBank/DDBJ databases">
        <title>Genome sequences of 17 halophilic strains isolated from different environments.</title>
        <authorList>
            <person name="Furrow R.E."/>
        </authorList>
    </citation>
    <scope>NUCLEOTIDE SEQUENCE [LARGE SCALE GENOMIC DNA]</scope>
    <source>
        <strain evidence="3 4">22514_16_FS</strain>
    </source>
</reference>
<organism evidence="3 4">
    <name type="scientific">Pontibacillus yanchengensis</name>
    <dbReference type="NCBI Taxonomy" id="462910"/>
    <lineage>
        <taxon>Bacteria</taxon>
        <taxon>Bacillati</taxon>
        <taxon>Bacillota</taxon>
        <taxon>Bacilli</taxon>
        <taxon>Bacillales</taxon>
        <taxon>Bacillaceae</taxon>
        <taxon>Pontibacillus</taxon>
    </lineage>
</organism>
<comment type="similarity">
    <text evidence="1">Belongs to the aspartate/glutamate racemases family.</text>
</comment>
<dbReference type="EMBL" id="WMEQ01000015">
    <property type="protein sequence ID" value="MYL35269.1"/>
    <property type="molecule type" value="Genomic_DNA"/>
</dbReference>
<dbReference type="PROSITE" id="PS00923">
    <property type="entry name" value="ASP_GLU_RACEMASE_1"/>
    <property type="match status" value="1"/>
</dbReference>
<name>A0A6I5A4N7_9BACI</name>
<dbReference type="GO" id="GO:0047661">
    <property type="term" value="F:amino-acid racemase activity"/>
    <property type="evidence" value="ECO:0007669"/>
    <property type="project" value="InterPro"/>
</dbReference>
<accession>A0A6I5A4N7</accession>
<dbReference type="Gene3D" id="3.40.50.1860">
    <property type="match status" value="2"/>
</dbReference>
<dbReference type="InterPro" id="IPR015942">
    <property type="entry name" value="Asp/Glu/hydantoin_racemase"/>
</dbReference>
<dbReference type="PANTHER" id="PTHR21198">
    <property type="entry name" value="GLUTAMATE RACEMASE"/>
    <property type="match status" value="1"/>
</dbReference>
<dbReference type="Proteomes" id="UP000468638">
    <property type="component" value="Unassembled WGS sequence"/>
</dbReference>
<evidence type="ECO:0000313" key="3">
    <source>
        <dbReference type="EMBL" id="MYL35269.1"/>
    </source>
</evidence>
<dbReference type="InterPro" id="IPR033134">
    <property type="entry name" value="Asp/Glu_racemase_AS_2"/>
</dbReference>
<keyword evidence="2 3" id="KW-0413">Isomerase</keyword>
<dbReference type="SUPFAM" id="SSF53681">
    <property type="entry name" value="Aspartate/glutamate racemase"/>
    <property type="match status" value="2"/>
</dbReference>